<dbReference type="PANTHER" id="PTHR43884:SF20">
    <property type="entry name" value="ACYL-COA DEHYDROGENASE FADE28"/>
    <property type="match status" value="1"/>
</dbReference>
<protein>
    <submittedName>
        <fullName evidence="5">Acyl-CoA dehydrogenase</fullName>
    </submittedName>
</protein>
<dbReference type="GO" id="GO:0003995">
    <property type="term" value="F:acyl-CoA dehydrogenase activity"/>
    <property type="evidence" value="ECO:0007669"/>
    <property type="project" value="TreeGrafter"/>
</dbReference>
<evidence type="ECO:0000259" key="4">
    <source>
        <dbReference type="Pfam" id="PF00441"/>
    </source>
</evidence>
<evidence type="ECO:0000313" key="6">
    <source>
        <dbReference type="Proteomes" id="UP000179627"/>
    </source>
</evidence>
<sequence length="334" mass="35016">MTPVTEQADHEFLDAARRALRAPAAASAADTAGAADPLDALGWWDLLPELADRDARAAALALFRAQGRELSTSAALGALMAQPFLAATGLSPGSLVAAIGRRSARRGEVLVVVGDVTEAALLIDRPGRGAAVLGRSEVELQPVAIAGQLAVHEVRADLSTWSPTVEEKQAEPARARGRFLGRLALALEMLGAAEGALALAVAHAAAREQFGRPIGSFQAVRHLLAWAQTDCVALESVVATAVRLDAATPPGHDEVVKALAGRNGRRICERALQVLGAIGFTREHSHHHFHSRVLALDSLLGTSTELTHALGARIRETHTDPAVRAAVLLPNPEP</sequence>
<proteinExistence type="predicted"/>
<gene>
    <name evidence="5" type="ORF">CC117_20725</name>
</gene>
<evidence type="ECO:0000313" key="5">
    <source>
        <dbReference type="EMBL" id="OHV34940.1"/>
    </source>
</evidence>
<dbReference type="Pfam" id="PF00441">
    <property type="entry name" value="Acyl-CoA_dh_1"/>
    <property type="match status" value="1"/>
</dbReference>
<dbReference type="OrthoDB" id="8677713at2"/>
<keyword evidence="2" id="KW-0274">FAD</keyword>
<organism evidence="5 6">
    <name type="scientific">Parafrankia colletiae</name>
    <dbReference type="NCBI Taxonomy" id="573497"/>
    <lineage>
        <taxon>Bacteria</taxon>
        <taxon>Bacillati</taxon>
        <taxon>Actinomycetota</taxon>
        <taxon>Actinomycetes</taxon>
        <taxon>Frankiales</taxon>
        <taxon>Frankiaceae</taxon>
        <taxon>Parafrankia</taxon>
    </lineage>
</organism>
<dbReference type="PANTHER" id="PTHR43884">
    <property type="entry name" value="ACYL-COA DEHYDROGENASE"/>
    <property type="match status" value="1"/>
</dbReference>
<accession>A0A1S1QLU8</accession>
<keyword evidence="6" id="KW-1185">Reference proteome</keyword>
<feature type="domain" description="Acyl-CoA dehydrogenase/oxidase C-terminal" evidence="4">
    <location>
        <begin position="181"/>
        <end position="304"/>
    </location>
</feature>
<dbReference type="Gene3D" id="1.20.140.10">
    <property type="entry name" value="Butyryl-CoA Dehydrogenase, subunit A, domain 3"/>
    <property type="match status" value="1"/>
</dbReference>
<keyword evidence="3" id="KW-0560">Oxidoreductase</keyword>
<evidence type="ECO:0000256" key="2">
    <source>
        <dbReference type="ARBA" id="ARBA00022827"/>
    </source>
</evidence>
<dbReference type="Proteomes" id="UP000179627">
    <property type="component" value="Unassembled WGS sequence"/>
</dbReference>
<reference evidence="6" key="1">
    <citation type="submission" date="2016-07" db="EMBL/GenBank/DDBJ databases">
        <title>Sequence Frankia sp. strain CcI1.17.</title>
        <authorList>
            <person name="Ghodhbane-Gtari F."/>
            <person name="Swanson E."/>
            <person name="Gueddou A."/>
            <person name="Morris K."/>
            <person name="Hezbri K."/>
            <person name="Ktari A."/>
            <person name="Nouioui I."/>
            <person name="Abebe-Akele F."/>
            <person name="Simpson S."/>
            <person name="Thomas K."/>
            <person name="Gtari M."/>
            <person name="Tisa L.S."/>
            <person name="Hurst S."/>
        </authorList>
    </citation>
    <scope>NUCLEOTIDE SEQUENCE [LARGE SCALE GENOMIC DNA]</scope>
    <source>
        <strain evidence="6">Cc1.17</strain>
    </source>
</reference>
<name>A0A1S1QLU8_9ACTN</name>
<dbReference type="InterPro" id="IPR036250">
    <property type="entry name" value="AcylCo_DH-like_C"/>
</dbReference>
<dbReference type="AlphaFoldDB" id="A0A1S1QLU8"/>
<dbReference type="EMBL" id="MBLM01000125">
    <property type="protein sequence ID" value="OHV34940.1"/>
    <property type="molecule type" value="Genomic_DNA"/>
</dbReference>
<dbReference type="InterPro" id="IPR009075">
    <property type="entry name" value="AcylCo_DH/oxidase_C"/>
</dbReference>
<dbReference type="RefSeq" id="WP_071085995.1">
    <property type="nucleotide sequence ID" value="NZ_MBLM01000125.1"/>
</dbReference>
<evidence type="ECO:0000256" key="3">
    <source>
        <dbReference type="ARBA" id="ARBA00023002"/>
    </source>
</evidence>
<evidence type="ECO:0000256" key="1">
    <source>
        <dbReference type="ARBA" id="ARBA00022630"/>
    </source>
</evidence>
<dbReference type="SUPFAM" id="SSF47203">
    <property type="entry name" value="Acyl-CoA dehydrogenase C-terminal domain-like"/>
    <property type="match status" value="1"/>
</dbReference>
<comment type="caution">
    <text evidence="5">The sequence shown here is derived from an EMBL/GenBank/DDBJ whole genome shotgun (WGS) entry which is preliminary data.</text>
</comment>
<keyword evidence="1" id="KW-0285">Flavoprotein</keyword>